<evidence type="ECO:0008006" key="5">
    <source>
        <dbReference type="Google" id="ProtNLM"/>
    </source>
</evidence>
<dbReference type="RefSeq" id="WP_160381356.1">
    <property type="nucleotide sequence ID" value="NZ_WNXQ01000002.1"/>
</dbReference>
<dbReference type="Gene3D" id="2.150.10.10">
    <property type="entry name" value="Serralysin-like metalloprotease, C-terminal"/>
    <property type="match status" value="2"/>
</dbReference>
<dbReference type="EMBL" id="WNXQ01000002">
    <property type="protein sequence ID" value="MWB77131.1"/>
    <property type="molecule type" value="Genomic_DNA"/>
</dbReference>
<gene>
    <name evidence="3" type="ORF">GLS40_03750</name>
</gene>
<proteinExistence type="predicted"/>
<dbReference type="PANTHER" id="PTHR38340:SF1">
    <property type="entry name" value="S-LAYER PROTEIN"/>
    <property type="match status" value="1"/>
</dbReference>
<dbReference type="PRINTS" id="PR00313">
    <property type="entry name" value="CABNDNGRPT"/>
</dbReference>
<reference evidence="3 4" key="1">
    <citation type="submission" date="2019-11" db="EMBL/GenBank/DDBJ databases">
        <title>Pseudooceanicola pacifica sp. nov., isolated from deep-sea sediment of the Pacific Ocean.</title>
        <authorList>
            <person name="Lyu L."/>
        </authorList>
    </citation>
    <scope>NUCLEOTIDE SEQUENCE [LARGE SCALE GENOMIC DNA]</scope>
    <source>
        <strain evidence="3 4">216_PA32_1</strain>
    </source>
</reference>
<dbReference type="GO" id="GO:0005509">
    <property type="term" value="F:calcium ion binding"/>
    <property type="evidence" value="ECO:0007669"/>
    <property type="project" value="InterPro"/>
</dbReference>
<dbReference type="InterPro" id="IPR011049">
    <property type="entry name" value="Serralysin-like_metalloprot_C"/>
</dbReference>
<protein>
    <recommendedName>
        <fullName evidence="5">Hemolysin-type calcium-binding repeat-containing protein</fullName>
    </recommendedName>
</protein>
<evidence type="ECO:0000256" key="1">
    <source>
        <dbReference type="ARBA" id="ARBA00004613"/>
    </source>
</evidence>
<evidence type="ECO:0000256" key="2">
    <source>
        <dbReference type="ARBA" id="ARBA00022525"/>
    </source>
</evidence>
<evidence type="ECO:0000313" key="4">
    <source>
        <dbReference type="Proteomes" id="UP000443843"/>
    </source>
</evidence>
<dbReference type="Pfam" id="PF00353">
    <property type="entry name" value="HemolysinCabind"/>
    <property type="match status" value="3"/>
</dbReference>
<organism evidence="3 4">
    <name type="scientific">Pseudooceanicola pacificus</name>
    <dbReference type="NCBI Taxonomy" id="2676438"/>
    <lineage>
        <taxon>Bacteria</taxon>
        <taxon>Pseudomonadati</taxon>
        <taxon>Pseudomonadota</taxon>
        <taxon>Alphaproteobacteria</taxon>
        <taxon>Rhodobacterales</taxon>
        <taxon>Paracoccaceae</taxon>
        <taxon>Pseudooceanicola</taxon>
    </lineage>
</organism>
<dbReference type="InterPro" id="IPR018511">
    <property type="entry name" value="Hemolysin-typ_Ca-bd_CS"/>
</dbReference>
<dbReference type="PANTHER" id="PTHR38340">
    <property type="entry name" value="S-LAYER PROTEIN"/>
    <property type="match status" value="1"/>
</dbReference>
<name>A0A844W2T0_9RHOB</name>
<comment type="caution">
    <text evidence="3">The sequence shown here is derived from an EMBL/GenBank/DDBJ whole genome shotgun (WGS) entry which is preliminary data.</text>
</comment>
<dbReference type="PROSITE" id="PS00330">
    <property type="entry name" value="HEMOLYSIN_CALCIUM"/>
    <property type="match status" value="2"/>
</dbReference>
<dbReference type="GO" id="GO:0005576">
    <property type="term" value="C:extracellular region"/>
    <property type="evidence" value="ECO:0007669"/>
    <property type="project" value="UniProtKB-SubCell"/>
</dbReference>
<keyword evidence="2" id="KW-0964">Secreted</keyword>
<dbReference type="Proteomes" id="UP000443843">
    <property type="component" value="Unassembled WGS sequence"/>
</dbReference>
<sequence length="279" mass="28933">MIFALLAFLGLGAFILSDNDGSDHEAEDTEATPPEPVEIVSVDKFLGTDDIDVLVTGEADEKLVGEGGNDVLVAGGGDDLLLGGPGDDILAGGTGDDTMEGNQGNDLIFDESGADVMNGGNGDDLIFGADILDYAKMVASSVKEGTDVQPFNTLDWSDSGEADTISGGNGNDYITLGANDQATGGEGDDFIVVGDWVKGAGAAPVIHDYSQTPDNDDQIAYMKDFRDGPAQFEVVQTLEGDTATIMESGQAVLTVNKMPGTLFQANIFDVTVDMQSSSI</sequence>
<comment type="subcellular location">
    <subcellularLocation>
        <location evidence="1">Secreted</location>
    </subcellularLocation>
</comment>
<dbReference type="InterPro" id="IPR050557">
    <property type="entry name" value="RTX_toxin/Mannuronan_C5-epim"/>
</dbReference>
<dbReference type="AlphaFoldDB" id="A0A844W2T0"/>
<dbReference type="SUPFAM" id="SSF51120">
    <property type="entry name" value="beta-Roll"/>
    <property type="match status" value="1"/>
</dbReference>
<accession>A0A844W2T0</accession>
<keyword evidence="4" id="KW-1185">Reference proteome</keyword>
<dbReference type="InterPro" id="IPR001343">
    <property type="entry name" value="Hemolysn_Ca-bd"/>
</dbReference>
<evidence type="ECO:0000313" key="3">
    <source>
        <dbReference type="EMBL" id="MWB77131.1"/>
    </source>
</evidence>